<protein>
    <submittedName>
        <fullName evidence="6">FAD/NAD(P)-binding domain-containing protein</fullName>
    </submittedName>
</protein>
<dbReference type="InterPro" id="IPR050641">
    <property type="entry name" value="RIFMO-like"/>
</dbReference>
<evidence type="ECO:0000256" key="1">
    <source>
        <dbReference type="ARBA" id="ARBA00001974"/>
    </source>
</evidence>
<accession>A0A9P4IQC4</accession>
<dbReference type="Pfam" id="PF01494">
    <property type="entry name" value="FAD_binding_3"/>
    <property type="match status" value="1"/>
</dbReference>
<dbReference type="GO" id="GO:0071949">
    <property type="term" value="F:FAD binding"/>
    <property type="evidence" value="ECO:0007669"/>
    <property type="project" value="InterPro"/>
</dbReference>
<proteinExistence type="predicted"/>
<dbReference type="InterPro" id="IPR002938">
    <property type="entry name" value="FAD-bd"/>
</dbReference>
<dbReference type="PRINTS" id="PR00420">
    <property type="entry name" value="RNGMNOXGNASE"/>
</dbReference>
<sequence>MLHLNCSFTIAQKTYDVIIVGAGPVGLLVALRLGQQGIPTLVLEAHHELLPTTRAMVYMPMINRCLHELGLTETIQKNAFLNHDGVVWRDIEGNKLAQLPLSPEEGGQFGGTYQIGQARMNQLILTELMKCASVDVKFGLRCVGIEDDASAETIKVMAHQLGLPDGDLFFEGKYVLGADGNASAVRRMMCIPFDGYTFAEFKMIGMDILFDFGKEFDWTPLNFFVNPDEWGIVAFTGQHGGAAHAPEDKRPQWRVAFVEPVDLPTGTEEYIKRGRLRIKNYLKDRTDYEIVRAESYWLHQRCAAKARKGRVMLAGDALHHGEPDSVLTDCATSRRDAWLNATAKFALGNLHRLADAEGEQAEARKEFFDKLNNDPGFPKAFRKNLDSMMPETFELKSAPMPEKMMPETFEIPVKTVDVAG</sequence>
<keyword evidence="3" id="KW-0274">FAD</keyword>
<organism evidence="6 7">
    <name type="scientific">Rhizodiscina lignyota</name>
    <dbReference type="NCBI Taxonomy" id="1504668"/>
    <lineage>
        <taxon>Eukaryota</taxon>
        <taxon>Fungi</taxon>
        <taxon>Dikarya</taxon>
        <taxon>Ascomycota</taxon>
        <taxon>Pezizomycotina</taxon>
        <taxon>Dothideomycetes</taxon>
        <taxon>Pleosporomycetidae</taxon>
        <taxon>Aulographales</taxon>
        <taxon>Rhizodiscinaceae</taxon>
        <taxon>Rhizodiscina</taxon>
    </lineage>
</organism>
<feature type="domain" description="FAD-binding" evidence="5">
    <location>
        <begin position="15"/>
        <end position="323"/>
    </location>
</feature>
<comment type="cofactor">
    <cofactor evidence="1">
        <name>FAD</name>
        <dbReference type="ChEBI" id="CHEBI:57692"/>
    </cofactor>
</comment>
<dbReference type="GO" id="GO:0016709">
    <property type="term" value="F:oxidoreductase activity, acting on paired donors, with incorporation or reduction of molecular oxygen, NAD(P)H as one donor, and incorporation of one atom of oxygen"/>
    <property type="evidence" value="ECO:0007669"/>
    <property type="project" value="UniProtKB-ARBA"/>
</dbReference>
<name>A0A9P4IQC4_9PEZI</name>
<gene>
    <name evidence="6" type="ORF">NA57DRAFT_29892</name>
</gene>
<dbReference type="SUPFAM" id="SSF51905">
    <property type="entry name" value="FAD/NAD(P)-binding domain"/>
    <property type="match status" value="1"/>
</dbReference>
<evidence type="ECO:0000256" key="4">
    <source>
        <dbReference type="ARBA" id="ARBA00023002"/>
    </source>
</evidence>
<dbReference type="PANTHER" id="PTHR43004:SF19">
    <property type="entry name" value="BINDING MONOOXYGENASE, PUTATIVE (JCVI)-RELATED"/>
    <property type="match status" value="1"/>
</dbReference>
<evidence type="ECO:0000259" key="5">
    <source>
        <dbReference type="Pfam" id="PF01494"/>
    </source>
</evidence>
<evidence type="ECO:0000313" key="6">
    <source>
        <dbReference type="EMBL" id="KAF2103804.1"/>
    </source>
</evidence>
<keyword evidence="7" id="KW-1185">Reference proteome</keyword>
<evidence type="ECO:0000256" key="3">
    <source>
        <dbReference type="ARBA" id="ARBA00022827"/>
    </source>
</evidence>
<dbReference type="Gene3D" id="3.30.9.10">
    <property type="entry name" value="D-Amino Acid Oxidase, subunit A, domain 2"/>
    <property type="match status" value="1"/>
</dbReference>
<dbReference type="InterPro" id="IPR036188">
    <property type="entry name" value="FAD/NAD-bd_sf"/>
</dbReference>
<dbReference type="AlphaFoldDB" id="A0A9P4IQC4"/>
<reference evidence="6" key="1">
    <citation type="journal article" date="2020" name="Stud. Mycol.">
        <title>101 Dothideomycetes genomes: a test case for predicting lifestyles and emergence of pathogens.</title>
        <authorList>
            <person name="Haridas S."/>
            <person name="Albert R."/>
            <person name="Binder M."/>
            <person name="Bloem J."/>
            <person name="Labutti K."/>
            <person name="Salamov A."/>
            <person name="Andreopoulos B."/>
            <person name="Baker S."/>
            <person name="Barry K."/>
            <person name="Bills G."/>
            <person name="Bluhm B."/>
            <person name="Cannon C."/>
            <person name="Castanera R."/>
            <person name="Culley D."/>
            <person name="Daum C."/>
            <person name="Ezra D."/>
            <person name="Gonzalez J."/>
            <person name="Henrissat B."/>
            <person name="Kuo A."/>
            <person name="Liang C."/>
            <person name="Lipzen A."/>
            <person name="Lutzoni F."/>
            <person name="Magnuson J."/>
            <person name="Mondo S."/>
            <person name="Nolan M."/>
            <person name="Ohm R."/>
            <person name="Pangilinan J."/>
            <person name="Park H.-J."/>
            <person name="Ramirez L."/>
            <person name="Alfaro M."/>
            <person name="Sun H."/>
            <person name="Tritt A."/>
            <person name="Yoshinaga Y."/>
            <person name="Zwiers L.-H."/>
            <person name="Turgeon B."/>
            <person name="Goodwin S."/>
            <person name="Spatafora J."/>
            <person name="Crous P."/>
            <person name="Grigoriev I."/>
        </authorList>
    </citation>
    <scope>NUCLEOTIDE SEQUENCE</scope>
    <source>
        <strain evidence="6">CBS 133067</strain>
    </source>
</reference>
<dbReference type="EMBL" id="ML978121">
    <property type="protein sequence ID" value="KAF2103804.1"/>
    <property type="molecule type" value="Genomic_DNA"/>
</dbReference>
<dbReference type="Gene3D" id="3.50.50.60">
    <property type="entry name" value="FAD/NAD(P)-binding domain"/>
    <property type="match status" value="1"/>
</dbReference>
<evidence type="ECO:0000256" key="2">
    <source>
        <dbReference type="ARBA" id="ARBA00022630"/>
    </source>
</evidence>
<keyword evidence="2" id="KW-0285">Flavoprotein</keyword>
<evidence type="ECO:0000313" key="7">
    <source>
        <dbReference type="Proteomes" id="UP000799772"/>
    </source>
</evidence>
<comment type="caution">
    <text evidence="6">The sequence shown here is derived from an EMBL/GenBank/DDBJ whole genome shotgun (WGS) entry which is preliminary data.</text>
</comment>
<dbReference type="PANTHER" id="PTHR43004">
    <property type="entry name" value="TRK SYSTEM POTASSIUM UPTAKE PROTEIN"/>
    <property type="match status" value="1"/>
</dbReference>
<keyword evidence="4" id="KW-0560">Oxidoreductase</keyword>
<dbReference type="Proteomes" id="UP000799772">
    <property type="component" value="Unassembled WGS sequence"/>
</dbReference>
<dbReference type="OrthoDB" id="2096480at2759"/>